<dbReference type="InterPro" id="IPR001460">
    <property type="entry name" value="PCN-bd_Tpept"/>
</dbReference>
<sequence length="589" mass="64721">MKASTRKSNKNTRKNARAGKSLHGYPARYRILKGLFALAGVVILSRVMFLQVYDSRFLQQEGNKRAVRYESIPAHRGVIFDRNGKMLAVSAPVMTLWGDPRQLIDQHEHWPELARALDMPASELATRIRNNASKEFIYLKRQVTPEEGMAILNLNIPGVNSYDEHKRYYPMGEVAAHLVGITGIDGKGQEGLELGYDSWLTGKPGTRRTLKDRRGRLAKEAEITKSAEPGKEIMLSIDLRLQYMAYRELKKAVTELKASSGSLVMLDIETGEVLAMVNQPSYNPNNRSGMQAYRMRNRVMTDLFEPGSTLKPFTVVAGMESGRYNRDTEIKTGNGYMRVGRNAVRDLNGYGTIDVETVLVRSSNIGVSKIAMDVGADSVISVMRRIGLGQSVGTGFPGERTGFLPYRDRWSDFELSTLSFGYGLTVTPLQLAQAYMVLGAGGVLRPISLIKRDVPPQGKRVIDEQVAKEVLGMLSSVVSQGSGRRASIPSYPVAGKTGTVRKVGGSGYSEDRHVGLFAGVVPADNPKLATVVIIDDPAGEKYYGSLTAAPVFSKVNAQALRMLGVKPRHKDVLTAKVGGWFRYVLNDAG</sequence>
<accession>A0ABT3MW29</accession>
<keyword evidence="7 16" id="KW-0812">Transmembrane</keyword>
<evidence type="ECO:0000256" key="11">
    <source>
        <dbReference type="ARBA" id="ARBA00022989"/>
    </source>
</evidence>
<evidence type="ECO:0000259" key="18">
    <source>
        <dbReference type="Pfam" id="PF03717"/>
    </source>
</evidence>
<evidence type="ECO:0000313" key="20">
    <source>
        <dbReference type="Proteomes" id="UP001209854"/>
    </source>
</evidence>
<dbReference type="SUPFAM" id="SSF56601">
    <property type="entry name" value="beta-lactamase/transpeptidase-like"/>
    <property type="match status" value="1"/>
</dbReference>
<dbReference type="Gene3D" id="3.90.1310.10">
    <property type="entry name" value="Penicillin-binding protein 2a (Domain 2)"/>
    <property type="match status" value="1"/>
</dbReference>
<dbReference type="EMBL" id="JAPFCC010000001">
    <property type="protein sequence ID" value="MCW7553579.1"/>
    <property type="molecule type" value="Genomic_DNA"/>
</dbReference>
<evidence type="ECO:0000256" key="14">
    <source>
        <dbReference type="ARBA" id="ARBA00023306"/>
    </source>
</evidence>
<comment type="subcellular location">
    <subcellularLocation>
        <location evidence="1">Membrane</location>
    </subcellularLocation>
</comment>
<organism evidence="19 20">
    <name type="scientific">Endozoicomonas gorgoniicola</name>
    <dbReference type="NCBI Taxonomy" id="1234144"/>
    <lineage>
        <taxon>Bacteria</taxon>
        <taxon>Pseudomonadati</taxon>
        <taxon>Pseudomonadota</taxon>
        <taxon>Gammaproteobacteria</taxon>
        <taxon>Oceanospirillales</taxon>
        <taxon>Endozoicomonadaceae</taxon>
        <taxon>Endozoicomonas</taxon>
    </lineage>
</organism>
<evidence type="ECO:0000259" key="17">
    <source>
        <dbReference type="Pfam" id="PF00905"/>
    </source>
</evidence>
<keyword evidence="10 16" id="KW-0573">Peptidoglycan synthesis</keyword>
<keyword evidence="4 16" id="KW-0132">Cell division</keyword>
<dbReference type="EC" id="3.4.16.4" evidence="16"/>
<evidence type="ECO:0000256" key="4">
    <source>
        <dbReference type="ARBA" id="ARBA00022618"/>
    </source>
</evidence>
<dbReference type="InterPro" id="IPR050515">
    <property type="entry name" value="Beta-lactam/transpept"/>
</dbReference>
<comment type="similarity">
    <text evidence="16">Belongs to the transpeptidase family. FtsI subfamily.</text>
</comment>
<dbReference type="InterPro" id="IPR036138">
    <property type="entry name" value="PBP_dimer_sf"/>
</dbReference>
<keyword evidence="13 16" id="KW-0717">Septation</keyword>
<evidence type="ECO:0000256" key="1">
    <source>
        <dbReference type="ARBA" id="ARBA00004370"/>
    </source>
</evidence>
<evidence type="ECO:0000256" key="3">
    <source>
        <dbReference type="ARBA" id="ARBA00022519"/>
    </source>
</evidence>
<evidence type="ECO:0000256" key="15">
    <source>
        <dbReference type="ARBA" id="ARBA00023316"/>
    </source>
</evidence>
<comment type="catalytic activity">
    <reaction evidence="16">
        <text>Preferential cleavage: (Ac)2-L-Lys-D-Ala-|-D-Ala. Also transpeptidation of peptidyl-alanyl moieties that are N-acyl substituents of D-alanine.</text>
        <dbReference type="EC" id="3.4.16.4"/>
    </reaction>
</comment>
<gene>
    <name evidence="16" type="primary">ftsI</name>
    <name evidence="19" type="ORF">NX722_13270</name>
</gene>
<evidence type="ECO:0000256" key="2">
    <source>
        <dbReference type="ARBA" id="ARBA00022475"/>
    </source>
</evidence>
<dbReference type="Gene3D" id="3.30.450.330">
    <property type="match status" value="1"/>
</dbReference>
<dbReference type="HAMAP" id="MF_02080">
    <property type="entry name" value="FtsI_transpept"/>
    <property type="match status" value="1"/>
</dbReference>
<keyword evidence="9 16" id="KW-0133">Cell shape</keyword>
<keyword evidence="6 16" id="KW-0645">Protease</keyword>
<evidence type="ECO:0000256" key="6">
    <source>
        <dbReference type="ARBA" id="ARBA00022670"/>
    </source>
</evidence>
<dbReference type="Proteomes" id="UP001209854">
    <property type="component" value="Unassembled WGS sequence"/>
</dbReference>
<evidence type="ECO:0000256" key="7">
    <source>
        <dbReference type="ARBA" id="ARBA00022692"/>
    </source>
</evidence>
<comment type="caution">
    <text evidence="19">The sequence shown here is derived from an EMBL/GenBank/DDBJ whole genome shotgun (WGS) entry which is preliminary data.</text>
</comment>
<keyword evidence="8 16" id="KW-0378">Hydrolase</keyword>
<proteinExistence type="inferred from homology"/>
<comment type="pathway">
    <text evidence="16">Cell wall biogenesis; peptidoglycan biosynthesis.</text>
</comment>
<dbReference type="SUPFAM" id="SSF56519">
    <property type="entry name" value="Penicillin binding protein dimerisation domain"/>
    <property type="match status" value="1"/>
</dbReference>
<reference evidence="19 20" key="1">
    <citation type="submission" date="2022-10" db="EMBL/GenBank/DDBJ databases">
        <title>High-quality genome sequences of two octocoral-associated bacteria, Endozoicomonas euniceicola EF212 and Endozoicomonas gorgoniicola PS125.</title>
        <authorList>
            <person name="Chiou Y.-J."/>
            <person name="Chen Y.-H."/>
        </authorList>
    </citation>
    <scope>NUCLEOTIDE SEQUENCE [LARGE SCALE GENOMIC DNA]</scope>
    <source>
        <strain evidence="19 20">PS125</strain>
    </source>
</reference>
<dbReference type="RefSeq" id="WP_262568397.1">
    <property type="nucleotide sequence ID" value="NZ_JAPFCC010000001.1"/>
</dbReference>
<evidence type="ECO:0000256" key="10">
    <source>
        <dbReference type="ARBA" id="ARBA00022984"/>
    </source>
</evidence>
<feature type="domain" description="Penicillin-binding protein dimerisation" evidence="18">
    <location>
        <begin position="72"/>
        <end position="220"/>
    </location>
</feature>
<dbReference type="InterPro" id="IPR012338">
    <property type="entry name" value="Beta-lactam/transpept-like"/>
</dbReference>
<keyword evidence="15 16" id="KW-0961">Cell wall biogenesis/degradation</keyword>
<comment type="function">
    <text evidence="16">Catalyzes cross-linking of the peptidoglycan cell wall at the division septum.</text>
</comment>
<feature type="active site" description="Acyl-ester intermediate" evidence="16">
    <location>
        <position position="308"/>
    </location>
</feature>
<evidence type="ECO:0000256" key="12">
    <source>
        <dbReference type="ARBA" id="ARBA00023136"/>
    </source>
</evidence>
<protein>
    <recommendedName>
        <fullName evidence="16">Peptidoglycan D,D-transpeptidase FtsI</fullName>
        <ecNumber evidence="16">3.4.16.4</ecNumber>
    </recommendedName>
    <alternativeName>
        <fullName evidence="16">Penicillin-binding protein 3</fullName>
        <shortName evidence="16">PBP-3</shortName>
    </alternativeName>
</protein>
<evidence type="ECO:0000256" key="9">
    <source>
        <dbReference type="ARBA" id="ARBA00022960"/>
    </source>
</evidence>
<evidence type="ECO:0000256" key="16">
    <source>
        <dbReference type="HAMAP-Rule" id="MF_02080"/>
    </source>
</evidence>
<name>A0ABT3MW29_9GAMM</name>
<keyword evidence="3 16" id="KW-0997">Cell inner membrane</keyword>
<keyword evidence="12 16" id="KW-0472">Membrane</keyword>
<dbReference type="Gene3D" id="3.40.710.10">
    <property type="entry name" value="DD-peptidase/beta-lactamase superfamily"/>
    <property type="match status" value="1"/>
</dbReference>
<evidence type="ECO:0000313" key="19">
    <source>
        <dbReference type="EMBL" id="MCW7553579.1"/>
    </source>
</evidence>
<dbReference type="PANTHER" id="PTHR30627:SF1">
    <property type="entry name" value="PEPTIDOGLYCAN D,D-TRANSPEPTIDASE FTSI"/>
    <property type="match status" value="1"/>
</dbReference>
<evidence type="ECO:0000256" key="13">
    <source>
        <dbReference type="ARBA" id="ARBA00023210"/>
    </source>
</evidence>
<keyword evidence="11 16" id="KW-1133">Transmembrane helix</keyword>
<keyword evidence="20" id="KW-1185">Reference proteome</keyword>
<evidence type="ECO:0000256" key="5">
    <source>
        <dbReference type="ARBA" id="ARBA00022645"/>
    </source>
</evidence>
<dbReference type="InterPro" id="IPR005311">
    <property type="entry name" value="PBP_dimer"/>
</dbReference>
<dbReference type="InterPro" id="IPR037532">
    <property type="entry name" value="FtsI_transpept"/>
</dbReference>
<dbReference type="PANTHER" id="PTHR30627">
    <property type="entry name" value="PEPTIDOGLYCAN D,D-TRANSPEPTIDASE"/>
    <property type="match status" value="1"/>
</dbReference>
<dbReference type="Pfam" id="PF00905">
    <property type="entry name" value="Transpeptidase"/>
    <property type="match status" value="1"/>
</dbReference>
<keyword evidence="2 16" id="KW-1003">Cell membrane</keyword>
<keyword evidence="5 16" id="KW-0121">Carboxypeptidase</keyword>
<keyword evidence="14 16" id="KW-0131">Cell cycle</keyword>
<dbReference type="Pfam" id="PF03717">
    <property type="entry name" value="PBP_dimer"/>
    <property type="match status" value="1"/>
</dbReference>
<evidence type="ECO:0000256" key="8">
    <source>
        <dbReference type="ARBA" id="ARBA00022801"/>
    </source>
</evidence>
<feature type="domain" description="Penicillin-binding protein transpeptidase" evidence="17">
    <location>
        <begin position="261"/>
        <end position="555"/>
    </location>
</feature>